<dbReference type="SMART" id="SM00756">
    <property type="entry name" value="VKc"/>
    <property type="match status" value="1"/>
</dbReference>
<comment type="caution">
    <text evidence="12">The sequence shown here is derived from an EMBL/GenBank/DDBJ whole genome shotgun (WGS) entry which is preliminary data.</text>
</comment>
<comment type="similarity">
    <text evidence="2">Belongs to the VKOR family.</text>
</comment>
<keyword evidence="7 10" id="KW-0472">Membrane</keyword>
<dbReference type="GO" id="GO:0016491">
    <property type="term" value="F:oxidoreductase activity"/>
    <property type="evidence" value="ECO:0007669"/>
    <property type="project" value="UniProtKB-KW"/>
</dbReference>
<protein>
    <submittedName>
        <fullName evidence="12">Vitamin K epoxide reductase</fullName>
    </submittedName>
</protein>
<evidence type="ECO:0000256" key="2">
    <source>
        <dbReference type="ARBA" id="ARBA00006214"/>
    </source>
</evidence>
<feature type="transmembrane region" description="Helical" evidence="10">
    <location>
        <begin position="168"/>
        <end position="190"/>
    </location>
</feature>
<evidence type="ECO:0000256" key="8">
    <source>
        <dbReference type="ARBA" id="ARBA00023157"/>
    </source>
</evidence>
<organism evidence="12 13">
    <name type="scientific">Candidatus Magasanikbacteria bacterium GW2011_GWA2_42_32</name>
    <dbReference type="NCBI Taxonomy" id="1619039"/>
    <lineage>
        <taxon>Bacteria</taxon>
        <taxon>Candidatus Magasanikiibacteriota</taxon>
    </lineage>
</organism>
<feature type="transmembrane region" description="Helical" evidence="10">
    <location>
        <begin position="353"/>
        <end position="373"/>
    </location>
</feature>
<evidence type="ECO:0000259" key="11">
    <source>
        <dbReference type="SMART" id="SM00756"/>
    </source>
</evidence>
<dbReference type="InterPro" id="IPR044698">
    <property type="entry name" value="VKOR/LTO1"/>
</dbReference>
<dbReference type="InterPro" id="IPR012932">
    <property type="entry name" value="VKOR"/>
</dbReference>
<proteinExistence type="inferred from homology"/>
<feature type="transmembrane region" description="Helical" evidence="10">
    <location>
        <begin position="32"/>
        <end position="52"/>
    </location>
</feature>
<dbReference type="EMBL" id="LCDO01000026">
    <property type="protein sequence ID" value="KKS55371.1"/>
    <property type="molecule type" value="Genomic_DNA"/>
</dbReference>
<feature type="transmembrane region" description="Helical" evidence="10">
    <location>
        <begin position="210"/>
        <end position="230"/>
    </location>
</feature>
<dbReference type="Gene3D" id="1.20.1440.130">
    <property type="entry name" value="VKOR domain"/>
    <property type="match status" value="1"/>
</dbReference>
<keyword evidence="5 10" id="KW-1133">Transmembrane helix</keyword>
<dbReference type="PANTHER" id="PTHR34573:SF1">
    <property type="entry name" value="VITAMIN K EPOXIDE REDUCTASE DOMAIN-CONTAINING PROTEIN"/>
    <property type="match status" value="1"/>
</dbReference>
<evidence type="ECO:0000256" key="10">
    <source>
        <dbReference type="SAM" id="Phobius"/>
    </source>
</evidence>
<feature type="transmembrane region" description="Helical" evidence="10">
    <location>
        <begin position="138"/>
        <end position="159"/>
    </location>
</feature>
<dbReference type="PANTHER" id="PTHR34573">
    <property type="entry name" value="VKC DOMAIN-CONTAINING PROTEIN"/>
    <property type="match status" value="1"/>
</dbReference>
<reference evidence="12 13" key="1">
    <citation type="journal article" date="2015" name="Nature">
        <title>rRNA introns, odd ribosomes, and small enigmatic genomes across a large radiation of phyla.</title>
        <authorList>
            <person name="Brown C.T."/>
            <person name="Hug L.A."/>
            <person name="Thomas B.C."/>
            <person name="Sharon I."/>
            <person name="Castelle C.J."/>
            <person name="Singh A."/>
            <person name="Wilkins M.J."/>
            <person name="Williams K.H."/>
            <person name="Banfield J.F."/>
        </authorList>
    </citation>
    <scope>NUCLEOTIDE SEQUENCE [LARGE SCALE GENOMIC DNA]</scope>
</reference>
<feature type="transmembrane region" description="Helical" evidence="10">
    <location>
        <begin position="327"/>
        <end position="347"/>
    </location>
</feature>
<evidence type="ECO:0000256" key="3">
    <source>
        <dbReference type="ARBA" id="ARBA00022692"/>
    </source>
</evidence>
<comment type="subcellular location">
    <subcellularLocation>
        <location evidence="1">Membrane</location>
        <topology evidence="1">Multi-pass membrane protein</topology>
    </subcellularLocation>
</comment>
<dbReference type="GO" id="GO:0016020">
    <property type="term" value="C:membrane"/>
    <property type="evidence" value="ECO:0007669"/>
    <property type="project" value="UniProtKB-SubCell"/>
</dbReference>
<evidence type="ECO:0000256" key="4">
    <source>
        <dbReference type="ARBA" id="ARBA00022719"/>
    </source>
</evidence>
<feature type="transmembrane region" description="Helical" evidence="10">
    <location>
        <begin position="110"/>
        <end position="132"/>
    </location>
</feature>
<evidence type="ECO:0000256" key="5">
    <source>
        <dbReference type="ARBA" id="ARBA00022989"/>
    </source>
</evidence>
<dbReference type="GO" id="GO:0048038">
    <property type="term" value="F:quinone binding"/>
    <property type="evidence" value="ECO:0007669"/>
    <property type="project" value="UniProtKB-KW"/>
</dbReference>
<evidence type="ECO:0000313" key="13">
    <source>
        <dbReference type="Proteomes" id="UP000034837"/>
    </source>
</evidence>
<keyword evidence="4" id="KW-0874">Quinone</keyword>
<accession>A0A0G1C9J5</accession>
<evidence type="ECO:0000256" key="7">
    <source>
        <dbReference type="ARBA" id="ARBA00023136"/>
    </source>
</evidence>
<dbReference type="CDD" id="cd12916">
    <property type="entry name" value="VKOR_1"/>
    <property type="match status" value="1"/>
</dbReference>
<evidence type="ECO:0000256" key="9">
    <source>
        <dbReference type="ARBA" id="ARBA00023284"/>
    </source>
</evidence>
<gene>
    <name evidence="12" type="ORF">UV20_C0026G0002</name>
</gene>
<dbReference type="Proteomes" id="UP000034837">
    <property type="component" value="Unassembled WGS sequence"/>
</dbReference>
<keyword evidence="6" id="KW-0560">Oxidoreductase</keyword>
<name>A0A0G1C9J5_9BACT</name>
<feature type="transmembrane region" description="Helical" evidence="10">
    <location>
        <begin position="242"/>
        <end position="263"/>
    </location>
</feature>
<evidence type="ECO:0000256" key="6">
    <source>
        <dbReference type="ARBA" id="ARBA00023002"/>
    </source>
</evidence>
<keyword evidence="9" id="KW-0676">Redox-active center</keyword>
<feature type="transmembrane region" description="Helical" evidence="10">
    <location>
        <begin position="58"/>
        <end position="77"/>
    </location>
</feature>
<feature type="transmembrane region" description="Helical" evidence="10">
    <location>
        <begin position="283"/>
        <end position="306"/>
    </location>
</feature>
<dbReference type="InterPro" id="IPR038354">
    <property type="entry name" value="VKOR_sf"/>
</dbReference>
<dbReference type="Pfam" id="PF07884">
    <property type="entry name" value="VKOR"/>
    <property type="match status" value="1"/>
</dbReference>
<keyword evidence="8" id="KW-1015">Disulfide bond</keyword>
<evidence type="ECO:0000313" key="12">
    <source>
        <dbReference type="EMBL" id="KKS55371.1"/>
    </source>
</evidence>
<evidence type="ECO:0000256" key="1">
    <source>
        <dbReference type="ARBA" id="ARBA00004141"/>
    </source>
</evidence>
<feature type="domain" description="Vitamin K epoxide reductase" evidence="11">
    <location>
        <begin position="55"/>
        <end position="190"/>
    </location>
</feature>
<sequence>MVEQEPEELCVGGSTPPRGTKTTFMRFVQTNIFLYFFLLILSISGFFFAVVWSQTIGFYTFIAFAAIGGFGVAIYIYRTKKQRKELICPIGSDCNAVINSRYSKFLGVSLEYWGMFYYALIFLSYIILIFAPHLVPEIFLSILIMFTSGAFLFSLYLLFAQAFLLKQWCIWCLLSATLSIIIFIISLANIDFAITVLTEITVAIKAVHSFGFALGIGGATSVLFLFFRFLRDLDINKDELQVLKGISEIMWLGLAFVFVSQFIDFIGNADILAQSGAFLVQTIALFIVAISSAVLMIIFAPFLIAIPFNKALNDNYHSSLKSLRKPLFLTGAIAFSSWYFAFTMNYLREYSLSILLLAYIVVLTIASAIAFFWEKRISNKVAK</sequence>
<keyword evidence="3 10" id="KW-0812">Transmembrane</keyword>
<dbReference type="AlphaFoldDB" id="A0A0G1C9J5"/>